<evidence type="ECO:0000313" key="2">
    <source>
        <dbReference type="Proteomes" id="UP001500393"/>
    </source>
</evidence>
<name>A0ABN2DLI1_9ACTN</name>
<comment type="caution">
    <text evidence="1">The sequence shown here is derived from an EMBL/GenBank/DDBJ whole genome shotgun (WGS) entry which is preliminary data.</text>
</comment>
<accession>A0ABN2DLI1</accession>
<keyword evidence="1" id="KW-0067">ATP-binding</keyword>
<keyword evidence="2" id="KW-1185">Reference proteome</keyword>
<dbReference type="Proteomes" id="UP001500393">
    <property type="component" value="Unassembled WGS sequence"/>
</dbReference>
<protein>
    <submittedName>
        <fullName evidence="1">ATP-binding protein</fullName>
    </submittedName>
</protein>
<keyword evidence="1" id="KW-0547">Nucleotide-binding</keyword>
<proteinExistence type="predicted"/>
<dbReference type="GO" id="GO:0005524">
    <property type="term" value="F:ATP binding"/>
    <property type="evidence" value="ECO:0007669"/>
    <property type="project" value="UniProtKB-KW"/>
</dbReference>
<gene>
    <name evidence="1" type="ORF">GCM10009789_37210</name>
</gene>
<sequence>MPAGDGPVLAPRGERVALLVDGYERLGPVDGWVRDRLLPRLPATSVTVMAGRLPPRPEWRADAAWSELLRVVSLRNLDPDATRSYLDRRGVPVPRQSEILTITHGHPLTLSLVVDVLAHDPDVALAELPTDLVGGLLERLVSGVPSAEHRRALEVSAVARTTTEGLLRDVLSDSGDPHALIRWLAGLSVAEVRSDGVLPHDLVRDLLDADLRWRDPDGYREVFRAIRAHALGRVRRGEGREQQRAIADLKFLFRNLRSVLSPVAWEFWGDHYPDRVALADRDVIIELIGSAEGDRSAALAKHWLDRQPAGFHVIREPDGTVRGVVGLLDLTNASRNDRAVDPGTAAAWSYVERTAPVRAGEVVTQCRFIVDAETYQGPSPTLNAVPILTLQRQLTTPRLAWDFVTLAEPDRWEEYFAAADLPRAVGTDFFVDGRRYGLFAHDFRRVPVEAMTERWTERALADDALLLPAVAPEPGLLVLSHTDVDTAVRQAMKDLHRPDLLARNPLLRTRLVTSHQGATGAKGLEELIRAATAALAGDPRDDKLFRALDRTYLRTSRTQEAAAATLGLPFSTYRRHLRQGVDRVVASLWQRELGRE</sequence>
<reference evidence="1 2" key="1">
    <citation type="journal article" date="2019" name="Int. J. Syst. Evol. Microbiol.">
        <title>The Global Catalogue of Microorganisms (GCM) 10K type strain sequencing project: providing services to taxonomists for standard genome sequencing and annotation.</title>
        <authorList>
            <consortium name="The Broad Institute Genomics Platform"/>
            <consortium name="The Broad Institute Genome Sequencing Center for Infectious Disease"/>
            <person name="Wu L."/>
            <person name="Ma J."/>
        </authorList>
    </citation>
    <scope>NUCLEOTIDE SEQUENCE [LARGE SCALE GENOMIC DNA]</scope>
    <source>
        <strain evidence="1 2">JCM 14969</strain>
    </source>
</reference>
<organism evidence="1 2">
    <name type="scientific">Kribbella sancticallisti</name>
    <dbReference type="NCBI Taxonomy" id="460087"/>
    <lineage>
        <taxon>Bacteria</taxon>
        <taxon>Bacillati</taxon>
        <taxon>Actinomycetota</taxon>
        <taxon>Actinomycetes</taxon>
        <taxon>Propionibacteriales</taxon>
        <taxon>Kribbellaceae</taxon>
        <taxon>Kribbella</taxon>
    </lineage>
</organism>
<evidence type="ECO:0000313" key="1">
    <source>
        <dbReference type="EMBL" id="GAA1579988.1"/>
    </source>
</evidence>
<dbReference type="EMBL" id="BAAAOS010000020">
    <property type="protein sequence ID" value="GAA1579988.1"/>
    <property type="molecule type" value="Genomic_DNA"/>
</dbReference>